<evidence type="ECO:0000313" key="6">
    <source>
        <dbReference type="EMBL" id="MWV45908.1"/>
    </source>
</evidence>
<dbReference type="Gene3D" id="1.10.10.60">
    <property type="entry name" value="Homeodomain-like"/>
    <property type="match status" value="2"/>
</dbReference>
<comment type="caution">
    <text evidence="6">The sequence shown here is derived from an EMBL/GenBank/DDBJ whole genome shotgun (WGS) entry which is preliminary data.</text>
</comment>
<dbReference type="InterPro" id="IPR018060">
    <property type="entry name" value="HTH_AraC"/>
</dbReference>
<dbReference type="RefSeq" id="WP_160499493.1">
    <property type="nucleotide sequence ID" value="NZ_WUBI01000003.1"/>
</dbReference>
<dbReference type="SUPFAM" id="SSF46689">
    <property type="entry name" value="Homeodomain-like"/>
    <property type="match status" value="2"/>
</dbReference>
<dbReference type="PROSITE" id="PS00041">
    <property type="entry name" value="HTH_ARAC_FAMILY_1"/>
    <property type="match status" value="1"/>
</dbReference>
<feature type="transmembrane region" description="Helical" evidence="4">
    <location>
        <begin position="300"/>
        <end position="320"/>
    </location>
</feature>
<protein>
    <submittedName>
        <fullName evidence="6">Helix-turn-helix domain-containing protein</fullName>
    </submittedName>
</protein>
<evidence type="ECO:0000313" key="7">
    <source>
        <dbReference type="Proteomes" id="UP000460318"/>
    </source>
</evidence>
<dbReference type="SMART" id="SM00342">
    <property type="entry name" value="HTH_ARAC"/>
    <property type="match status" value="1"/>
</dbReference>
<evidence type="ECO:0000256" key="3">
    <source>
        <dbReference type="ARBA" id="ARBA00023163"/>
    </source>
</evidence>
<keyword evidence="2" id="KW-0238">DNA-binding</keyword>
<accession>A0A7X3LJU7</accession>
<evidence type="ECO:0000256" key="2">
    <source>
        <dbReference type="ARBA" id="ARBA00023125"/>
    </source>
</evidence>
<dbReference type="InterPro" id="IPR009057">
    <property type="entry name" value="Homeodomain-like_sf"/>
</dbReference>
<keyword evidence="7" id="KW-1185">Reference proteome</keyword>
<evidence type="ECO:0000259" key="5">
    <source>
        <dbReference type="PROSITE" id="PS01124"/>
    </source>
</evidence>
<dbReference type="GO" id="GO:0043565">
    <property type="term" value="F:sequence-specific DNA binding"/>
    <property type="evidence" value="ECO:0007669"/>
    <property type="project" value="InterPro"/>
</dbReference>
<dbReference type="PRINTS" id="PR00032">
    <property type="entry name" value="HTHARAC"/>
</dbReference>
<dbReference type="PROSITE" id="PS01124">
    <property type="entry name" value="HTH_ARAC_FAMILY_2"/>
    <property type="match status" value="1"/>
</dbReference>
<keyword evidence="4" id="KW-0812">Transmembrane</keyword>
<dbReference type="GO" id="GO:0003700">
    <property type="term" value="F:DNA-binding transcription factor activity"/>
    <property type="evidence" value="ECO:0007669"/>
    <property type="project" value="InterPro"/>
</dbReference>
<dbReference type="Pfam" id="PF12833">
    <property type="entry name" value="HTH_18"/>
    <property type="match status" value="1"/>
</dbReference>
<dbReference type="InterPro" id="IPR020449">
    <property type="entry name" value="Tscrpt_reg_AraC-type_HTH"/>
</dbReference>
<name>A0A7X3LJU7_9BACL</name>
<dbReference type="AlphaFoldDB" id="A0A7X3LJU7"/>
<dbReference type="InterPro" id="IPR018062">
    <property type="entry name" value="HTH_AraC-typ_CS"/>
</dbReference>
<keyword evidence="1" id="KW-0805">Transcription regulation</keyword>
<keyword evidence="4" id="KW-1133">Transmembrane helix</keyword>
<sequence length="756" mass="87157">MSIVLKRKLGFHTLFTKLLSGFLAVILLLTAFNLVSFFYLKQQIHNEIVKYNELGMNHAARGYENQFRLTREMVLGLNQDPRWTTYVNQLRQVKINQAYGYVNDVIAEMKRLYTNPFLSMDNLMIYFQKDAYVVEKDGTSSAKSMFGTYYVSPSYPLAFWDEQFGEPYAFHVFPAAKFAENTPGSAKSKGTLLPVVIKMMPNKDMYLIAMLDADRLAGNLQSAMDGDFYILDPAGHPLYTPESEPNAGDLPAFDSLDGLHSYVQTGDFYYFYKKGSETGFTYISKVPVQSISAQLLNLNLVLLSLLAVVGLLVVLTYWFSRRVHRPIRLMVDSLRKDEPEPDAGPVREIDLISRRVQHMRSSHQRISSDLARKNSMLRHYAYTNRLKNIHMNLSELRELADASRPYVMIVYQIIFKEKDAQYRLEQEKSAYYVREYIDLVWQQGYPDSVTIQTEPNQVLSIVFLPDESTVAISKLQHLMEVFGADRDIYLMTMADSPVQPAGAPFTGAYAKITGMLKHRKLLDQPQWIRQEEGGGTVREPRCFKALWEQEFHNRMLSGSEDSMQEWTLKSLSALEKKQASALEYRQFAKDVADELDKLLRSLNLSAAYHDAPAPSLDITRNFYSAEQYEFWFRALLNPALQLIRRKTEHHDPITSFVMTYINNHLEEDINLDMMADKLNITSGYLSTYFKDKTGHNFSDYLNDIRIRTAKDMLQNLDLRIQDVAARVGYQNVNSFIRMFKRHAGMTPGEFRKKYAS</sequence>
<evidence type="ECO:0000256" key="1">
    <source>
        <dbReference type="ARBA" id="ARBA00023015"/>
    </source>
</evidence>
<evidence type="ECO:0000256" key="4">
    <source>
        <dbReference type="SAM" id="Phobius"/>
    </source>
</evidence>
<dbReference type="PANTHER" id="PTHR43280:SF10">
    <property type="entry name" value="REGULATORY PROTEIN POCR"/>
    <property type="match status" value="1"/>
</dbReference>
<dbReference type="EMBL" id="WUBI01000003">
    <property type="protein sequence ID" value="MWV45908.1"/>
    <property type="molecule type" value="Genomic_DNA"/>
</dbReference>
<keyword evidence="3" id="KW-0804">Transcription</keyword>
<reference evidence="6 7" key="1">
    <citation type="submission" date="2019-12" db="EMBL/GenBank/DDBJ databases">
        <title>Paenibacillus sp. nov., an endophytic bacterium isolated from the stem of Dendrobium.</title>
        <authorList>
            <person name="Zhao R."/>
        </authorList>
    </citation>
    <scope>NUCLEOTIDE SEQUENCE [LARGE SCALE GENOMIC DNA]</scope>
    <source>
        <strain evidence="6 7">HJL G12</strain>
    </source>
</reference>
<proteinExistence type="predicted"/>
<gene>
    <name evidence="6" type="ORF">GRF59_20025</name>
</gene>
<keyword evidence="4" id="KW-0472">Membrane</keyword>
<feature type="domain" description="HTH araC/xylS-type" evidence="5">
    <location>
        <begin position="655"/>
        <end position="753"/>
    </location>
</feature>
<dbReference type="PANTHER" id="PTHR43280">
    <property type="entry name" value="ARAC-FAMILY TRANSCRIPTIONAL REGULATOR"/>
    <property type="match status" value="1"/>
</dbReference>
<organism evidence="6 7">
    <name type="scientific">Paenibacillus dendrobii</name>
    <dbReference type="NCBI Taxonomy" id="2691084"/>
    <lineage>
        <taxon>Bacteria</taxon>
        <taxon>Bacillati</taxon>
        <taxon>Bacillota</taxon>
        <taxon>Bacilli</taxon>
        <taxon>Bacillales</taxon>
        <taxon>Paenibacillaceae</taxon>
        <taxon>Paenibacillus</taxon>
    </lineage>
</organism>
<dbReference type="Proteomes" id="UP000460318">
    <property type="component" value="Unassembled WGS sequence"/>
</dbReference>
<feature type="transmembrane region" description="Helical" evidence="4">
    <location>
        <begin position="21"/>
        <end position="40"/>
    </location>
</feature>